<organism evidence="1 2">
    <name type="scientific">Chitinophaga oryziterrae</name>
    <dbReference type="NCBI Taxonomy" id="1031224"/>
    <lineage>
        <taxon>Bacteria</taxon>
        <taxon>Pseudomonadati</taxon>
        <taxon>Bacteroidota</taxon>
        <taxon>Chitinophagia</taxon>
        <taxon>Chitinophagales</taxon>
        <taxon>Chitinophagaceae</taxon>
        <taxon>Chitinophaga</taxon>
    </lineage>
</organism>
<accession>A0A6N8JBA7</accession>
<keyword evidence="2" id="KW-1185">Reference proteome</keyword>
<sequence>MRLSVIVVSLLLLIICAYSIFELKSNDTLAVNSTRQWYHQSVDNLDKKVDLLCKALSEHQSAEAVQHAFKETRLAYKKIELVIEFYHPYTAQFMNGAGKETQNFQALETTIFPVLQPDRAYTEVRKLKSVMGRLEKESEVIQPTDAQLFDAMRLELVRIMSLGLSGFDSPQAGNSLPEAIASLDGINEIWKFYVPKVSIYNPALVKYMDELMLASKARLQTEKDFNRDQFVTEYVNNLAINLKMAREALRIPYDNQQYILDPAASNIFARNAILPLYSSPDTTTVTNDPVYNVNGQRYTARYLHSLLRQNSALNSYVRGK</sequence>
<dbReference type="InterPro" id="IPR038352">
    <property type="entry name" value="Imelysin_sf"/>
</dbReference>
<comment type="caution">
    <text evidence="1">The sequence shown here is derived from an EMBL/GenBank/DDBJ whole genome shotgun (WGS) entry which is preliminary data.</text>
</comment>
<evidence type="ECO:0000313" key="1">
    <source>
        <dbReference type="EMBL" id="MVT42453.1"/>
    </source>
</evidence>
<dbReference type="AlphaFoldDB" id="A0A6N8JBA7"/>
<protein>
    <submittedName>
        <fullName evidence="1">Uncharacterized protein</fullName>
    </submittedName>
</protein>
<dbReference type="Proteomes" id="UP000468388">
    <property type="component" value="Unassembled WGS sequence"/>
</dbReference>
<name>A0A6N8JBA7_9BACT</name>
<gene>
    <name evidence="1" type="ORF">GO495_17805</name>
</gene>
<reference evidence="1 2" key="1">
    <citation type="submission" date="2019-12" db="EMBL/GenBank/DDBJ databases">
        <title>The draft genomic sequence of strain Chitinophaga oryziterrae JCM 16595.</title>
        <authorList>
            <person name="Zhang X."/>
        </authorList>
    </citation>
    <scope>NUCLEOTIDE SEQUENCE [LARGE SCALE GENOMIC DNA]</scope>
    <source>
        <strain evidence="1 2">JCM 16595</strain>
    </source>
</reference>
<dbReference type="OrthoDB" id="628736at2"/>
<dbReference type="Gene3D" id="1.20.1420.20">
    <property type="entry name" value="M75 peptidase, HXXE motif"/>
    <property type="match status" value="1"/>
</dbReference>
<dbReference type="EMBL" id="WRXO01000005">
    <property type="protein sequence ID" value="MVT42453.1"/>
    <property type="molecule type" value="Genomic_DNA"/>
</dbReference>
<evidence type="ECO:0000313" key="2">
    <source>
        <dbReference type="Proteomes" id="UP000468388"/>
    </source>
</evidence>
<proteinExistence type="predicted"/>
<dbReference type="RefSeq" id="WP_157301087.1">
    <property type="nucleotide sequence ID" value="NZ_BAAAZB010000002.1"/>
</dbReference>